<dbReference type="InterPro" id="IPR032675">
    <property type="entry name" value="LRR_dom_sf"/>
</dbReference>
<evidence type="ECO:0000313" key="1">
    <source>
        <dbReference type="EMBL" id="RIB27304.1"/>
    </source>
</evidence>
<dbReference type="OrthoDB" id="120976at2759"/>
<evidence type="ECO:0000313" key="2">
    <source>
        <dbReference type="Proteomes" id="UP000266673"/>
    </source>
</evidence>
<dbReference type="SUPFAM" id="SSF52047">
    <property type="entry name" value="RNI-like"/>
    <property type="match status" value="1"/>
</dbReference>
<name>A0A397VXR1_9GLOM</name>
<sequence>MGLFQKGLFEKKINELVQEKCLRRLYKNTTLNSLDLKESQLGSEGGKTQAKALCKNTALTYLNLENNKLGPEGKNF</sequence>
<accession>A0A397VXR1</accession>
<dbReference type="InterPro" id="IPR001611">
    <property type="entry name" value="Leu-rich_rpt"/>
</dbReference>
<reference evidence="1 2" key="1">
    <citation type="submission" date="2018-06" db="EMBL/GenBank/DDBJ databases">
        <title>Comparative genomics reveals the genomic features of Rhizophagus irregularis, R. cerebriforme, R. diaphanum and Gigaspora rosea, and their symbiotic lifestyle signature.</title>
        <authorList>
            <person name="Morin E."/>
            <person name="San Clemente H."/>
            <person name="Chen E.C.H."/>
            <person name="De La Providencia I."/>
            <person name="Hainaut M."/>
            <person name="Kuo A."/>
            <person name="Kohler A."/>
            <person name="Murat C."/>
            <person name="Tang N."/>
            <person name="Roy S."/>
            <person name="Loubradou J."/>
            <person name="Henrissat B."/>
            <person name="Grigoriev I.V."/>
            <person name="Corradi N."/>
            <person name="Roux C."/>
            <person name="Martin F.M."/>
        </authorList>
    </citation>
    <scope>NUCLEOTIDE SEQUENCE [LARGE SCALE GENOMIC DNA]</scope>
    <source>
        <strain evidence="1 2">DAOM 194757</strain>
    </source>
</reference>
<dbReference type="Pfam" id="PF13516">
    <property type="entry name" value="LRR_6"/>
    <property type="match status" value="2"/>
</dbReference>
<comment type="caution">
    <text evidence="1">The sequence shown here is derived from an EMBL/GenBank/DDBJ whole genome shotgun (WGS) entry which is preliminary data.</text>
</comment>
<keyword evidence="2" id="KW-1185">Reference proteome</keyword>
<gene>
    <name evidence="1" type="ORF">C2G38_2240234</name>
</gene>
<dbReference type="AlphaFoldDB" id="A0A397VXR1"/>
<dbReference type="Gene3D" id="3.80.10.10">
    <property type="entry name" value="Ribonuclease Inhibitor"/>
    <property type="match status" value="1"/>
</dbReference>
<dbReference type="EMBL" id="QKWP01000103">
    <property type="protein sequence ID" value="RIB27304.1"/>
    <property type="molecule type" value="Genomic_DNA"/>
</dbReference>
<proteinExistence type="predicted"/>
<organism evidence="1 2">
    <name type="scientific">Gigaspora rosea</name>
    <dbReference type="NCBI Taxonomy" id="44941"/>
    <lineage>
        <taxon>Eukaryota</taxon>
        <taxon>Fungi</taxon>
        <taxon>Fungi incertae sedis</taxon>
        <taxon>Mucoromycota</taxon>
        <taxon>Glomeromycotina</taxon>
        <taxon>Glomeromycetes</taxon>
        <taxon>Diversisporales</taxon>
        <taxon>Gigasporaceae</taxon>
        <taxon>Gigaspora</taxon>
    </lineage>
</organism>
<dbReference type="Proteomes" id="UP000266673">
    <property type="component" value="Unassembled WGS sequence"/>
</dbReference>
<protein>
    <submittedName>
        <fullName evidence="1">Uncharacterized protein</fullName>
    </submittedName>
</protein>